<dbReference type="eggNOG" id="KOG0802">
    <property type="taxonomic scope" value="Eukaryota"/>
</dbReference>
<comment type="subcellular location">
    <subcellularLocation>
        <location evidence="2">Endoplasmic reticulum membrane</location>
        <topology evidence="2">Multi-pass membrane protein</topology>
    </subcellularLocation>
</comment>
<evidence type="ECO:0000256" key="13">
    <source>
        <dbReference type="ARBA" id="ARBA00022989"/>
    </source>
</evidence>
<dbReference type="UniPathway" id="UPA00143"/>
<dbReference type="InterPro" id="IPR013083">
    <property type="entry name" value="Znf_RING/FYVE/PHD"/>
</dbReference>
<keyword evidence="12" id="KW-0862">Zinc</keyword>
<dbReference type="GO" id="GO:0005789">
    <property type="term" value="C:endoplasmic reticulum membrane"/>
    <property type="evidence" value="ECO:0007669"/>
    <property type="project" value="UniProtKB-SubCell"/>
</dbReference>
<dbReference type="VEuPathDB" id="FungiDB:CCM_03981"/>
<keyword evidence="6" id="KW-0808">Transferase</keyword>
<evidence type="ECO:0000256" key="6">
    <source>
        <dbReference type="ARBA" id="ARBA00022679"/>
    </source>
</evidence>
<dbReference type="Pfam" id="PF25563">
    <property type="entry name" value="TPR_SYVN1_N"/>
    <property type="match status" value="1"/>
</dbReference>
<dbReference type="GO" id="GO:0008270">
    <property type="term" value="F:zinc ion binding"/>
    <property type="evidence" value="ECO:0007669"/>
    <property type="project" value="UniProtKB-KW"/>
</dbReference>
<evidence type="ECO:0000256" key="15">
    <source>
        <dbReference type="PROSITE-ProRule" id="PRU00175"/>
    </source>
</evidence>
<reference evidence="19 20" key="1">
    <citation type="journal article" date="2011" name="Genome Biol.">
        <title>Genome sequence of the insect pathogenic fungus Cordyceps militaris, a valued traditional Chinese medicine.</title>
        <authorList>
            <person name="Zheng P."/>
            <person name="Xia Y."/>
            <person name="Xiao G."/>
            <person name="Xiong C."/>
            <person name="Hu X."/>
            <person name="Zhang S."/>
            <person name="Zheng H."/>
            <person name="Huang Y."/>
            <person name="Zhou Y."/>
            <person name="Wang S."/>
            <person name="Zhao G.P."/>
            <person name="Liu X."/>
            <person name="St Leger R.J."/>
            <person name="Wang C."/>
        </authorList>
    </citation>
    <scope>NUCLEOTIDE SEQUENCE [LARGE SCALE GENOMIC DNA]</scope>
    <source>
        <strain evidence="19 20">CM01</strain>
    </source>
</reference>
<feature type="compositionally biased region" description="Polar residues" evidence="16">
    <location>
        <begin position="540"/>
        <end position="563"/>
    </location>
</feature>
<dbReference type="GeneID" id="18166004"/>
<keyword evidence="14 17" id="KW-0472">Membrane</keyword>
<dbReference type="HOGENOM" id="CLU_009169_1_1_1"/>
<dbReference type="STRING" id="983644.G3JDD3"/>
<evidence type="ECO:0000256" key="14">
    <source>
        <dbReference type="ARBA" id="ARBA00023136"/>
    </source>
</evidence>
<dbReference type="OrthoDB" id="7759664at2759"/>
<dbReference type="RefSeq" id="XP_006669192.1">
    <property type="nucleotide sequence ID" value="XM_006669129.1"/>
</dbReference>
<dbReference type="EMBL" id="JH126401">
    <property type="protein sequence ID" value="EGX92608.1"/>
    <property type="molecule type" value="Genomic_DNA"/>
</dbReference>
<keyword evidence="9 15" id="KW-0863">Zinc-finger</keyword>
<dbReference type="InterPro" id="IPR050731">
    <property type="entry name" value="HRD1_E3_ubiq-ligases"/>
</dbReference>
<proteinExistence type="inferred from homology"/>
<keyword evidence="7 17" id="KW-0812">Transmembrane</keyword>
<keyword evidence="11" id="KW-0256">Endoplasmic reticulum</keyword>
<comment type="catalytic activity">
    <reaction evidence="1">
        <text>S-ubiquitinyl-[E2 ubiquitin-conjugating enzyme]-L-cysteine + [acceptor protein]-L-lysine = [E2 ubiquitin-conjugating enzyme]-L-cysteine + N(6)-ubiquitinyl-[acceptor protein]-L-lysine.</text>
        <dbReference type="EC" id="2.3.2.27"/>
    </reaction>
</comment>
<feature type="transmembrane region" description="Helical" evidence="17">
    <location>
        <begin position="138"/>
        <end position="160"/>
    </location>
</feature>
<feature type="compositionally biased region" description="Acidic residues" evidence="16">
    <location>
        <begin position="933"/>
        <end position="946"/>
    </location>
</feature>
<evidence type="ECO:0000256" key="10">
    <source>
        <dbReference type="ARBA" id="ARBA00022786"/>
    </source>
</evidence>
<dbReference type="KEGG" id="cmt:CCM_03981"/>
<dbReference type="SMART" id="SM00184">
    <property type="entry name" value="RING"/>
    <property type="match status" value="1"/>
</dbReference>
<feature type="region of interest" description="Disordered" evidence="16">
    <location>
        <begin position="445"/>
        <end position="565"/>
    </location>
</feature>
<feature type="region of interest" description="Disordered" evidence="16">
    <location>
        <begin position="397"/>
        <end position="433"/>
    </location>
</feature>
<organism evidence="19 20">
    <name type="scientific">Cordyceps militaris (strain CM01)</name>
    <name type="common">Caterpillar fungus</name>
    <dbReference type="NCBI Taxonomy" id="983644"/>
    <lineage>
        <taxon>Eukaryota</taxon>
        <taxon>Fungi</taxon>
        <taxon>Dikarya</taxon>
        <taxon>Ascomycota</taxon>
        <taxon>Pezizomycotina</taxon>
        <taxon>Sordariomycetes</taxon>
        <taxon>Hypocreomycetidae</taxon>
        <taxon>Hypocreales</taxon>
        <taxon>Cordycipitaceae</taxon>
        <taxon>Cordyceps</taxon>
    </lineage>
</organism>
<evidence type="ECO:0000256" key="5">
    <source>
        <dbReference type="ARBA" id="ARBA00012483"/>
    </source>
</evidence>
<evidence type="ECO:0000256" key="17">
    <source>
        <dbReference type="SAM" id="Phobius"/>
    </source>
</evidence>
<dbReference type="InParanoid" id="G3JDD3"/>
<evidence type="ECO:0000256" key="12">
    <source>
        <dbReference type="ARBA" id="ARBA00022833"/>
    </source>
</evidence>
<dbReference type="InterPro" id="IPR057992">
    <property type="entry name" value="TPR_SYVN1_N"/>
</dbReference>
<comment type="similarity">
    <text evidence="4">Belongs to the HRD1 family.</text>
</comment>
<evidence type="ECO:0000256" key="9">
    <source>
        <dbReference type="ARBA" id="ARBA00022771"/>
    </source>
</evidence>
<name>G3JDD3_CORMM</name>
<dbReference type="PANTHER" id="PTHR22763:SF184">
    <property type="entry name" value="E3 UBIQUITIN-PROTEIN LIGASE SYNOVIOLIN"/>
    <property type="match status" value="1"/>
</dbReference>
<dbReference type="AlphaFoldDB" id="G3JDD3"/>
<dbReference type="GO" id="GO:0036503">
    <property type="term" value="P:ERAD pathway"/>
    <property type="evidence" value="ECO:0007669"/>
    <property type="project" value="TreeGrafter"/>
</dbReference>
<dbReference type="PROSITE" id="PS50089">
    <property type="entry name" value="ZF_RING_2"/>
    <property type="match status" value="1"/>
</dbReference>
<feature type="compositionally biased region" description="Low complexity" evidence="16">
    <location>
        <begin position="520"/>
        <end position="539"/>
    </location>
</feature>
<evidence type="ECO:0000256" key="1">
    <source>
        <dbReference type="ARBA" id="ARBA00000900"/>
    </source>
</evidence>
<feature type="compositionally biased region" description="Basic and acidic residues" evidence="16">
    <location>
        <begin position="484"/>
        <end position="507"/>
    </location>
</feature>
<evidence type="ECO:0000256" key="3">
    <source>
        <dbReference type="ARBA" id="ARBA00004906"/>
    </source>
</evidence>
<feature type="region of interest" description="Disordered" evidence="16">
    <location>
        <begin position="229"/>
        <end position="252"/>
    </location>
</feature>
<evidence type="ECO:0000259" key="18">
    <source>
        <dbReference type="PROSITE" id="PS50089"/>
    </source>
</evidence>
<feature type="compositionally biased region" description="Polar residues" evidence="16">
    <location>
        <begin position="743"/>
        <end position="770"/>
    </location>
</feature>
<protein>
    <recommendedName>
        <fullName evidence="5">RING-type E3 ubiquitin transferase</fullName>
        <ecNumber evidence="5">2.3.2.27</ecNumber>
    </recommendedName>
</protein>
<feature type="compositionally biased region" description="Low complexity" evidence="16">
    <location>
        <begin position="728"/>
        <end position="742"/>
    </location>
</feature>
<feature type="region of interest" description="Disordered" evidence="16">
    <location>
        <begin position="724"/>
        <end position="802"/>
    </location>
</feature>
<feature type="domain" description="RING-type" evidence="18">
    <location>
        <begin position="345"/>
        <end position="397"/>
    </location>
</feature>
<keyword evidence="13 17" id="KW-1133">Transmembrane helix</keyword>
<dbReference type="InterPro" id="IPR058051">
    <property type="entry name" value="Znf_RING_synoviolin"/>
</dbReference>
<keyword evidence="8" id="KW-0479">Metal-binding</keyword>
<feature type="compositionally biased region" description="Polar residues" evidence="16">
    <location>
        <begin position="882"/>
        <end position="902"/>
    </location>
</feature>
<evidence type="ECO:0000313" key="19">
    <source>
        <dbReference type="EMBL" id="EGX92608.1"/>
    </source>
</evidence>
<dbReference type="PANTHER" id="PTHR22763">
    <property type="entry name" value="RING ZINC FINGER PROTEIN"/>
    <property type="match status" value="1"/>
</dbReference>
<keyword evidence="10" id="KW-0833">Ubl conjugation pathway</keyword>
<accession>G3JDD3</accession>
<dbReference type="GO" id="GO:0061630">
    <property type="term" value="F:ubiquitin protein ligase activity"/>
    <property type="evidence" value="ECO:0007669"/>
    <property type="project" value="UniProtKB-EC"/>
</dbReference>
<feature type="transmembrane region" description="Helical" evidence="17">
    <location>
        <begin position="98"/>
        <end position="118"/>
    </location>
</feature>
<dbReference type="GO" id="GO:0043161">
    <property type="term" value="P:proteasome-mediated ubiquitin-dependent protein catabolic process"/>
    <property type="evidence" value="ECO:0007669"/>
    <property type="project" value="TreeGrafter"/>
</dbReference>
<evidence type="ECO:0000256" key="2">
    <source>
        <dbReference type="ARBA" id="ARBA00004477"/>
    </source>
</evidence>
<dbReference type="SUPFAM" id="SSF57850">
    <property type="entry name" value="RING/U-box"/>
    <property type="match status" value="1"/>
</dbReference>
<evidence type="ECO:0000256" key="16">
    <source>
        <dbReference type="SAM" id="MobiDB-lite"/>
    </source>
</evidence>
<evidence type="ECO:0000256" key="7">
    <source>
        <dbReference type="ARBA" id="ARBA00022692"/>
    </source>
</evidence>
<evidence type="ECO:0000313" key="20">
    <source>
        <dbReference type="Proteomes" id="UP000001610"/>
    </source>
</evidence>
<feature type="region of interest" description="Disordered" evidence="16">
    <location>
        <begin position="829"/>
        <end position="972"/>
    </location>
</feature>
<feature type="transmembrane region" description="Helical" evidence="17">
    <location>
        <begin position="280"/>
        <end position="300"/>
    </location>
</feature>
<dbReference type="CDD" id="cd16479">
    <property type="entry name" value="RING-H2_synoviolin"/>
    <property type="match status" value="1"/>
</dbReference>
<dbReference type="InterPro" id="IPR001841">
    <property type="entry name" value="Znf_RING"/>
</dbReference>
<feature type="transmembrane region" description="Helical" evidence="17">
    <location>
        <begin position="39"/>
        <end position="60"/>
    </location>
</feature>
<dbReference type="OMA" id="YCINTVI"/>
<sequence length="972" mass="107161">MRLGWYAGASTALAGAVIFSAFQQRANFYSAMVYLSQSNFCLLVLINFTLLIYGTFVYGISQLCWGTLRTAEVEQLTERAWFAITETCLAMTIFRDELGAWFLVMFTALVTGKVWGWIGDGRVEFLEQQPPANPRLFHARLTVSLLMSFVYDVWILRYCINTVIQEARADMMVMFLFEFAVLATTSGRSGVRYILSIIEQKMIQTQTQARLLERKQEVREQRDAIVRQREEAAASGQPAETETPLPNPDDIDEMDIEVPGWATKGEWVLWLDLFTDTVKLVLYVTFFVLLTIFYTFPIHIMRDLLMTARDFLKRLNSVLRYRRAIQEMNRYPDATQAELDQENTCIICREDMRVWDLIANPGALDRIRPKKLPCGHILHLGCLKSWLERQQVCPTCRSPVSPDRVQPTTNRNANRAPAAPQIPNNGLQGPQVGFAQEPRFGRFALGQGLLDPPARAGLNADGPRRPANAEPQALQRPNVPNIRPMEEFHDMMRNEERRRQEAEEQVRRRWRRAMPQDTVDSQPQDNPSQSQSNQPPSQQGTGATPTLGQPSQTFQPSTVQQGHHQTDLHYERMLSASHINSTRQTLLNQTSALRSHRLRTLSNMYGQASVLVRQEAEALRISNEQLQVLGQLVAEFDRLEASHHENADSPLPGSEAQAQDQILSQNLMGLRSSRSVLSRTQSPVMMRHGATSYSASIPAGSPELPEGVAIPPGWTLMPLQRLDNQPQARPASTQRSSRASSAGPATSTLGEERSVQAQVPQAPTSQPSHRTNAHVLERIPGTNNFRLAGSTGGGPRSESATATSDALADAQAGGVVTQQQLLDRVFGRGLGRESGSGARAENSTRSTTVTSSITVPVEEQPPAAAVASTPAATPTSDIPNWGGSSQPFGSLARSQLTGNGTVVSARDTASSAASSNESPNDGDQCGSAASDSKDEDEDEDKDEDKDDAEHAEGGNSAGKVVTMVEVSDEEDD</sequence>
<dbReference type="Pfam" id="PF12678">
    <property type="entry name" value="zf-rbx1"/>
    <property type="match status" value="1"/>
</dbReference>
<comment type="pathway">
    <text evidence="3">Protein modification; protein ubiquitination.</text>
</comment>
<dbReference type="Gene3D" id="3.30.40.10">
    <property type="entry name" value="Zinc/RING finger domain, C3HC4 (zinc finger)"/>
    <property type="match status" value="1"/>
</dbReference>
<gene>
    <name evidence="19" type="ORF">CCM_03981</name>
</gene>
<dbReference type="Proteomes" id="UP000001610">
    <property type="component" value="Unassembled WGS sequence"/>
</dbReference>
<evidence type="ECO:0000256" key="4">
    <source>
        <dbReference type="ARBA" id="ARBA00010089"/>
    </source>
</evidence>
<keyword evidence="20" id="KW-1185">Reference proteome</keyword>
<dbReference type="GO" id="GO:0016567">
    <property type="term" value="P:protein ubiquitination"/>
    <property type="evidence" value="ECO:0007669"/>
    <property type="project" value="UniProtKB-UniPathway"/>
</dbReference>
<dbReference type="EC" id="2.3.2.27" evidence="5"/>
<evidence type="ECO:0000256" key="8">
    <source>
        <dbReference type="ARBA" id="ARBA00022723"/>
    </source>
</evidence>
<evidence type="ECO:0000256" key="11">
    <source>
        <dbReference type="ARBA" id="ARBA00022824"/>
    </source>
</evidence>
<dbReference type="InterPro" id="IPR024766">
    <property type="entry name" value="Znf_RING_H2"/>
</dbReference>
<feature type="compositionally biased region" description="Low complexity" evidence="16">
    <location>
        <begin position="843"/>
        <end position="876"/>
    </location>
</feature>
<feature type="compositionally biased region" description="Low complexity" evidence="16">
    <location>
        <begin position="407"/>
        <end position="425"/>
    </location>
</feature>